<reference evidence="5" key="1">
    <citation type="submission" date="2019-09" db="EMBL/GenBank/DDBJ databases">
        <title>Draft genome information of white flower Hibiscus syriacus.</title>
        <authorList>
            <person name="Kim Y.-M."/>
        </authorList>
    </citation>
    <scope>NUCLEOTIDE SEQUENCE [LARGE SCALE GENOMIC DNA]</scope>
    <source>
        <strain evidence="5">YM2019G1</strain>
    </source>
</reference>
<proteinExistence type="predicted"/>
<dbReference type="Pfam" id="PF06203">
    <property type="entry name" value="CCT"/>
    <property type="match status" value="1"/>
</dbReference>
<evidence type="ECO:0000313" key="6">
    <source>
        <dbReference type="Proteomes" id="UP000436088"/>
    </source>
</evidence>
<dbReference type="OrthoDB" id="153872at2759"/>
<evidence type="ECO:0000256" key="2">
    <source>
        <dbReference type="ARBA" id="ARBA00023242"/>
    </source>
</evidence>
<evidence type="ECO:0000256" key="1">
    <source>
        <dbReference type="ARBA" id="ARBA00004123"/>
    </source>
</evidence>
<dbReference type="GO" id="GO:0003700">
    <property type="term" value="F:DNA-binding transcription factor activity"/>
    <property type="evidence" value="ECO:0007669"/>
    <property type="project" value="TreeGrafter"/>
</dbReference>
<dbReference type="InterPro" id="IPR010402">
    <property type="entry name" value="CCT_domain"/>
</dbReference>
<dbReference type="InterPro" id="IPR045281">
    <property type="entry name" value="CONSTANS-like"/>
</dbReference>
<dbReference type="PANTHER" id="PTHR31319:SF71">
    <property type="entry name" value="CCT MOTIF FAMILY PROTEIN"/>
    <property type="match status" value="1"/>
</dbReference>
<evidence type="ECO:0000259" key="4">
    <source>
        <dbReference type="PROSITE" id="PS51017"/>
    </source>
</evidence>
<dbReference type="AlphaFoldDB" id="A0A6A3A7C9"/>
<keyword evidence="6" id="KW-1185">Reference proteome</keyword>
<dbReference type="EMBL" id="VEPZ02001033">
    <property type="protein sequence ID" value="KAE8699823.1"/>
    <property type="molecule type" value="Genomic_DNA"/>
</dbReference>
<name>A0A6A3A7C9_HIBSY</name>
<keyword evidence="2 3" id="KW-0539">Nucleus</keyword>
<dbReference type="Proteomes" id="UP000436088">
    <property type="component" value="Unassembled WGS sequence"/>
</dbReference>
<accession>A0A6A3A7C9</accession>
<evidence type="ECO:0000256" key="3">
    <source>
        <dbReference type="PROSITE-ProRule" id="PRU00357"/>
    </source>
</evidence>
<evidence type="ECO:0000313" key="5">
    <source>
        <dbReference type="EMBL" id="KAE8699823.1"/>
    </source>
</evidence>
<sequence>MYAERGLFSPYMHNFAAQDFQQLGDSWKTQKPNDSMNNLIPTWTISEYYLGGDCDLLKAPEPTIEESALGLDHMTAAMPLISCSEDVITSQELKAADIESFQNEQLLEVLYECEKDLIAQAVIETPLVEVLDIKVPVVKTDENEMLCDVQFLKSVSSSCLSSMEWMQGAAIESNFLNFPGIDFDSVYGMRRAFSEGDIKALGNGNVSVVHSLVERPLIFSSCSTEDRREKLSRYRNKKTKRNFGRKIKYACRKALADSQPRIRGRFARTEESDNCKRQ</sequence>
<feature type="domain" description="CCT" evidence="4">
    <location>
        <begin position="227"/>
        <end position="269"/>
    </location>
</feature>
<comment type="caution">
    <text evidence="5">The sequence shown here is derived from an EMBL/GenBank/DDBJ whole genome shotgun (WGS) entry which is preliminary data.</text>
</comment>
<dbReference type="GO" id="GO:0005634">
    <property type="term" value="C:nucleus"/>
    <property type="evidence" value="ECO:0007669"/>
    <property type="project" value="UniProtKB-SubCell"/>
</dbReference>
<dbReference type="GO" id="GO:0009909">
    <property type="term" value="P:regulation of flower development"/>
    <property type="evidence" value="ECO:0007669"/>
    <property type="project" value="InterPro"/>
</dbReference>
<protein>
    <recommendedName>
        <fullName evidence="4">CCT domain-containing protein</fullName>
    </recommendedName>
</protein>
<comment type="subcellular location">
    <subcellularLocation>
        <location evidence="1 3">Nucleus</location>
    </subcellularLocation>
</comment>
<dbReference type="PROSITE" id="PS51017">
    <property type="entry name" value="CCT"/>
    <property type="match status" value="1"/>
</dbReference>
<gene>
    <name evidence="5" type="ORF">F3Y22_tig00110569pilonHSYRG00041</name>
</gene>
<dbReference type="PANTHER" id="PTHR31319">
    <property type="entry name" value="ZINC FINGER PROTEIN CONSTANS-LIKE 4"/>
    <property type="match status" value="1"/>
</dbReference>
<organism evidence="5 6">
    <name type="scientific">Hibiscus syriacus</name>
    <name type="common">Rose of Sharon</name>
    <dbReference type="NCBI Taxonomy" id="106335"/>
    <lineage>
        <taxon>Eukaryota</taxon>
        <taxon>Viridiplantae</taxon>
        <taxon>Streptophyta</taxon>
        <taxon>Embryophyta</taxon>
        <taxon>Tracheophyta</taxon>
        <taxon>Spermatophyta</taxon>
        <taxon>Magnoliopsida</taxon>
        <taxon>eudicotyledons</taxon>
        <taxon>Gunneridae</taxon>
        <taxon>Pentapetalae</taxon>
        <taxon>rosids</taxon>
        <taxon>malvids</taxon>
        <taxon>Malvales</taxon>
        <taxon>Malvaceae</taxon>
        <taxon>Malvoideae</taxon>
        <taxon>Hibiscus</taxon>
    </lineage>
</organism>